<accession>A0ABP9RF95</accession>
<proteinExistence type="predicted"/>
<feature type="region of interest" description="Disordered" evidence="1">
    <location>
        <begin position="325"/>
        <end position="376"/>
    </location>
</feature>
<evidence type="ECO:0008006" key="5">
    <source>
        <dbReference type="Google" id="ProtNLM"/>
    </source>
</evidence>
<comment type="caution">
    <text evidence="3">The sequence shown here is derived from an EMBL/GenBank/DDBJ whole genome shotgun (WGS) entry which is preliminary data.</text>
</comment>
<evidence type="ECO:0000313" key="3">
    <source>
        <dbReference type="EMBL" id="GAA5176658.1"/>
    </source>
</evidence>
<evidence type="ECO:0000256" key="2">
    <source>
        <dbReference type="SAM" id="Phobius"/>
    </source>
</evidence>
<dbReference type="EMBL" id="BAABJP010000069">
    <property type="protein sequence ID" value="GAA5176658.1"/>
    <property type="molecule type" value="Genomic_DNA"/>
</dbReference>
<keyword evidence="2" id="KW-1133">Transmembrane helix</keyword>
<keyword evidence="2" id="KW-0812">Transmembrane</keyword>
<feature type="transmembrane region" description="Helical" evidence="2">
    <location>
        <begin position="57"/>
        <end position="78"/>
    </location>
</feature>
<dbReference type="Pfam" id="PF12666">
    <property type="entry name" value="PrgI"/>
    <property type="match status" value="1"/>
</dbReference>
<feature type="compositionally biased region" description="Pro residues" evidence="1">
    <location>
        <begin position="336"/>
        <end position="352"/>
    </location>
</feature>
<organism evidence="3 4">
    <name type="scientific">Pseudonocardia eucalypti</name>
    <dbReference type="NCBI Taxonomy" id="648755"/>
    <lineage>
        <taxon>Bacteria</taxon>
        <taxon>Bacillati</taxon>
        <taxon>Actinomycetota</taxon>
        <taxon>Actinomycetes</taxon>
        <taxon>Pseudonocardiales</taxon>
        <taxon>Pseudonocardiaceae</taxon>
        <taxon>Pseudonocardia</taxon>
    </lineage>
</organism>
<dbReference type="Proteomes" id="UP001428817">
    <property type="component" value="Unassembled WGS sequence"/>
</dbReference>
<gene>
    <name evidence="3" type="ORF">GCM10023321_85590</name>
</gene>
<feature type="transmembrane region" description="Helical" evidence="2">
    <location>
        <begin position="32"/>
        <end position="51"/>
    </location>
</feature>
<name>A0ABP9RF95_9PSEU</name>
<dbReference type="InterPro" id="IPR024414">
    <property type="entry name" value="Uncharacterised_PrgI"/>
</dbReference>
<keyword evidence="4" id="KW-1185">Reference proteome</keyword>
<reference evidence="4" key="1">
    <citation type="journal article" date="2019" name="Int. J. Syst. Evol. Microbiol.">
        <title>The Global Catalogue of Microorganisms (GCM) 10K type strain sequencing project: providing services to taxonomists for standard genome sequencing and annotation.</title>
        <authorList>
            <consortium name="The Broad Institute Genomics Platform"/>
            <consortium name="The Broad Institute Genome Sequencing Center for Infectious Disease"/>
            <person name="Wu L."/>
            <person name="Ma J."/>
        </authorList>
    </citation>
    <scope>NUCLEOTIDE SEQUENCE [LARGE SCALE GENOMIC DNA]</scope>
    <source>
        <strain evidence="4">JCM 18303</strain>
    </source>
</reference>
<dbReference type="RefSeq" id="WP_185058319.1">
    <property type="nucleotide sequence ID" value="NZ_BAABJP010000069.1"/>
</dbReference>
<protein>
    <recommendedName>
        <fullName evidence="5">PrgI family protein</fullName>
    </recommendedName>
</protein>
<evidence type="ECO:0000313" key="4">
    <source>
        <dbReference type="Proteomes" id="UP001428817"/>
    </source>
</evidence>
<sequence length="376" mass="38887">MDTSSYSTSYTSSRAVPMPADIDLEDRLVGSLTARQLVILGVAGVGLWLLLRTLGAWSLLAFAAVAIPLAAAAVAVALGRRDGVSLDRYLWALARHLAGTRPHLTPDRDRPETLATPAAAFTAAAEAGGRGGWWARPRQPLGRGVLAAREVAPAPYGGVVNLGRAGLGMLAVASTVSWGLRSGGEQDAMVAGLARWLNALSASTQILVRAMPLDLSGNITALQAAAAGGLGHPALDQAAADHAGYLAELAATRDLLCRQVVLVFREPNPPGPTPTSEAAQARRDRAALTRLARRLAEASELLAPAGITVTPLDADQAALILHTTTNPYRDHTTPAPGEPGPAGPEPDQPPAGPGTGHGVRIGGHSFFPMPTGRWTP</sequence>
<evidence type="ECO:0000256" key="1">
    <source>
        <dbReference type="SAM" id="MobiDB-lite"/>
    </source>
</evidence>
<keyword evidence="2" id="KW-0472">Membrane</keyword>